<protein>
    <submittedName>
        <fullName evidence="2">Uncharacterized protein</fullName>
    </submittedName>
</protein>
<gene>
    <name evidence="2" type="ORF">S01H4_03855</name>
</gene>
<reference evidence="2" key="1">
    <citation type="journal article" date="2014" name="Front. Microbiol.">
        <title>High frequency of phylogenetically diverse reductive dehalogenase-homologous genes in deep subseafloor sedimentary metagenomes.</title>
        <authorList>
            <person name="Kawai M."/>
            <person name="Futagami T."/>
            <person name="Toyoda A."/>
            <person name="Takaki Y."/>
            <person name="Nishi S."/>
            <person name="Hori S."/>
            <person name="Arai W."/>
            <person name="Tsubouchi T."/>
            <person name="Morono Y."/>
            <person name="Uchiyama I."/>
            <person name="Ito T."/>
            <person name="Fujiyama A."/>
            <person name="Inagaki F."/>
            <person name="Takami H."/>
        </authorList>
    </citation>
    <scope>NUCLEOTIDE SEQUENCE</scope>
    <source>
        <strain evidence="2">Expedition CK06-06</strain>
    </source>
</reference>
<keyword evidence="1" id="KW-1133">Transmembrane helix</keyword>
<dbReference type="AlphaFoldDB" id="X0YTI2"/>
<accession>X0YTI2</accession>
<proteinExistence type="predicted"/>
<evidence type="ECO:0000256" key="1">
    <source>
        <dbReference type="SAM" id="Phobius"/>
    </source>
</evidence>
<comment type="caution">
    <text evidence="2">The sequence shown here is derived from an EMBL/GenBank/DDBJ whole genome shotgun (WGS) entry which is preliminary data.</text>
</comment>
<keyword evidence="1" id="KW-0472">Membrane</keyword>
<dbReference type="EMBL" id="BART01000981">
    <property type="protein sequence ID" value="GAG59894.1"/>
    <property type="molecule type" value="Genomic_DNA"/>
</dbReference>
<organism evidence="2">
    <name type="scientific">marine sediment metagenome</name>
    <dbReference type="NCBI Taxonomy" id="412755"/>
    <lineage>
        <taxon>unclassified sequences</taxon>
        <taxon>metagenomes</taxon>
        <taxon>ecological metagenomes</taxon>
    </lineage>
</organism>
<sequence>MTNLLEKALITGFGIFILTIFISMINPFVINISKFNDTINHDIEKCENFFFEVDSGIKFIIENPNATYIKNIDYPNNLNTTLTDFYCKYEYIIGNKIYYKIFEYIKPFIDHSYINLPAESFILRISNLYNFIEVQFN</sequence>
<evidence type="ECO:0000313" key="2">
    <source>
        <dbReference type="EMBL" id="GAG59894.1"/>
    </source>
</evidence>
<name>X0YTI2_9ZZZZ</name>
<keyword evidence="1" id="KW-0812">Transmembrane</keyword>
<feature type="transmembrane region" description="Helical" evidence="1">
    <location>
        <begin position="9"/>
        <end position="30"/>
    </location>
</feature>